<reference evidence="2 3" key="1">
    <citation type="journal article" date="2022" name="Allergy">
        <title>Genome assembly and annotation of Periplaneta americana reveal a comprehensive cockroach allergen profile.</title>
        <authorList>
            <person name="Wang L."/>
            <person name="Xiong Q."/>
            <person name="Saelim N."/>
            <person name="Wang L."/>
            <person name="Nong W."/>
            <person name="Wan A.T."/>
            <person name="Shi M."/>
            <person name="Liu X."/>
            <person name="Cao Q."/>
            <person name="Hui J.H.L."/>
            <person name="Sookrung N."/>
            <person name="Leung T.F."/>
            <person name="Tungtrongchitr A."/>
            <person name="Tsui S.K.W."/>
        </authorList>
    </citation>
    <scope>NUCLEOTIDE SEQUENCE [LARGE SCALE GENOMIC DNA]</scope>
    <source>
        <strain evidence="2">PWHHKU_190912</strain>
    </source>
</reference>
<feature type="compositionally biased region" description="Basic and acidic residues" evidence="1">
    <location>
        <begin position="343"/>
        <end position="356"/>
    </location>
</feature>
<comment type="caution">
    <text evidence="2">The sequence shown here is derived from an EMBL/GenBank/DDBJ whole genome shotgun (WGS) entry which is preliminary data.</text>
</comment>
<feature type="compositionally biased region" description="Polar residues" evidence="1">
    <location>
        <begin position="359"/>
        <end position="371"/>
    </location>
</feature>
<feature type="compositionally biased region" description="Polar residues" evidence="1">
    <location>
        <begin position="411"/>
        <end position="435"/>
    </location>
</feature>
<sequence>MAATRAMNEIRNITQLSISTAMDLFRIKILPVLTYGLESVGEYLTYKQMEELERVKARYLKRALGLPQNARSRLVYELTRETFLIEDLRCEIMLPANDAYKRLLQDLHEKKTSIPEEFYATCAMQDRTWTEANHEMRHVTTRLATHGFHHKVCGNKTYHEPNDKCVCVFYAQNYVTDIILSSVRRDRNPSQLIVKTSNVSYPMHDTGIRLVNIVIDKPIPSTIIVATYEAYVTYPGQEQSCFICGGLSHLRNTCPNRNLKAKVTVAPRTVFTMSDLFKNAESASRSTVSLRSHTSQQKENDASDNLNGNDDVISRPSDIMEMEHRIDKHKKSRRVGANGLTTEQHREHNTRDHEEAEQNPGTTPLPVNSETDSADEIEGTRVDSDQQKVDDGARVQSELNSDCGNERKSSNRNQSAVKNDLQGGSTSVPLEKQSSAHIHTQLEAEQTWNEMMDADDTSQRSTSATQHKDIAAQKTSKGGNRAGRCARWRTRLKRVSKVQHLENIADEGGYMKKGAKEAMHKVVSDIRNIFNELQFALDDRTKAQKRPDNEEAASGNQSLPTPTGQQRNHDSQETGDEKDFPHQTTPIEQTHIAYSVTEMEDKITKNVTQMLKNMMESFTSNIRNMIREEVTNKTNPKLTADKKIVQMQTPQEQPQRDKELWTTVVTKPLTPKENSAKMKATTTVGTRKPENENDNQQSQPGQLQAAERRAWLYIGKLHHNTTEEAVKRHLTNLHVTNVMECEELQSRGTLKAYKVVIPLTDLTKVNTPEAWPEGVVIRRYWLFRPQGAGARLPV</sequence>
<evidence type="ECO:0000313" key="2">
    <source>
        <dbReference type="EMBL" id="KAJ4437866.1"/>
    </source>
</evidence>
<evidence type="ECO:0000256" key="1">
    <source>
        <dbReference type="SAM" id="MobiDB-lite"/>
    </source>
</evidence>
<feature type="region of interest" description="Disordered" evidence="1">
    <location>
        <begin position="454"/>
        <end position="485"/>
    </location>
</feature>
<feature type="compositionally biased region" description="Basic and acidic residues" evidence="1">
    <location>
        <begin position="567"/>
        <end position="581"/>
    </location>
</feature>
<proteinExistence type="predicted"/>
<evidence type="ECO:0000313" key="3">
    <source>
        <dbReference type="Proteomes" id="UP001148838"/>
    </source>
</evidence>
<feature type="region of interest" description="Disordered" evidence="1">
    <location>
        <begin position="541"/>
        <end position="587"/>
    </location>
</feature>
<feature type="compositionally biased region" description="Basic and acidic residues" evidence="1">
    <location>
        <begin position="378"/>
        <end position="393"/>
    </location>
</feature>
<keyword evidence="3" id="KW-1185">Reference proteome</keyword>
<dbReference type="EMBL" id="JAJSOF020000019">
    <property type="protein sequence ID" value="KAJ4437866.1"/>
    <property type="molecule type" value="Genomic_DNA"/>
</dbReference>
<name>A0ABQ8SVW7_PERAM</name>
<dbReference type="Proteomes" id="UP001148838">
    <property type="component" value="Unassembled WGS sequence"/>
</dbReference>
<feature type="region of interest" description="Disordered" evidence="1">
    <location>
        <begin position="283"/>
        <end position="435"/>
    </location>
</feature>
<feature type="compositionally biased region" description="Polar residues" evidence="1">
    <location>
        <begin position="283"/>
        <end position="295"/>
    </location>
</feature>
<feature type="compositionally biased region" description="Polar residues" evidence="1">
    <location>
        <begin position="554"/>
        <end position="566"/>
    </location>
</feature>
<organism evidence="2 3">
    <name type="scientific">Periplaneta americana</name>
    <name type="common">American cockroach</name>
    <name type="synonym">Blatta americana</name>
    <dbReference type="NCBI Taxonomy" id="6978"/>
    <lineage>
        <taxon>Eukaryota</taxon>
        <taxon>Metazoa</taxon>
        <taxon>Ecdysozoa</taxon>
        <taxon>Arthropoda</taxon>
        <taxon>Hexapoda</taxon>
        <taxon>Insecta</taxon>
        <taxon>Pterygota</taxon>
        <taxon>Neoptera</taxon>
        <taxon>Polyneoptera</taxon>
        <taxon>Dictyoptera</taxon>
        <taxon>Blattodea</taxon>
        <taxon>Blattoidea</taxon>
        <taxon>Blattidae</taxon>
        <taxon>Blattinae</taxon>
        <taxon>Periplaneta</taxon>
    </lineage>
</organism>
<accession>A0ABQ8SVW7</accession>
<feature type="region of interest" description="Disordered" evidence="1">
    <location>
        <begin position="671"/>
        <end position="704"/>
    </location>
</feature>
<protein>
    <submittedName>
        <fullName evidence="2">Uncharacterized protein</fullName>
    </submittedName>
</protein>
<gene>
    <name evidence="2" type="ORF">ANN_13805</name>
</gene>